<evidence type="ECO:0000313" key="8">
    <source>
        <dbReference type="Proteomes" id="UP001159427"/>
    </source>
</evidence>
<evidence type="ECO:0000256" key="4">
    <source>
        <dbReference type="RuleBase" id="RU000383"/>
    </source>
</evidence>
<evidence type="ECO:0000259" key="5">
    <source>
        <dbReference type="SMART" id="SM00385"/>
    </source>
</evidence>
<evidence type="ECO:0000256" key="3">
    <source>
        <dbReference type="ARBA" id="ARBA00023306"/>
    </source>
</evidence>
<dbReference type="InterPro" id="IPR036915">
    <property type="entry name" value="Cyclin-like_sf"/>
</dbReference>
<dbReference type="PANTHER" id="PTHR10177">
    <property type="entry name" value="CYCLINS"/>
    <property type="match status" value="1"/>
</dbReference>
<keyword evidence="1" id="KW-0132">Cell division</keyword>
<keyword evidence="2 4" id="KW-0195">Cyclin</keyword>
<dbReference type="CDD" id="cd20529">
    <property type="entry name" value="CYCLIN_CCNJ-like_rpt2"/>
    <property type="match status" value="1"/>
</dbReference>
<evidence type="ECO:0000313" key="7">
    <source>
        <dbReference type="EMBL" id="CAH3030024.1"/>
    </source>
</evidence>
<feature type="non-terminal residue" evidence="7">
    <location>
        <position position="1"/>
    </location>
</feature>
<dbReference type="Pfam" id="PF00134">
    <property type="entry name" value="Cyclin_N"/>
    <property type="match status" value="1"/>
</dbReference>
<dbReference type="CDD" id="cd20528">
    <property type="entry name" value="CYCLIN_CCNJ-like_rpt1"/>
    <property type="match status" value="1"/>
</dbReference>
<dbReference type="EMBL" id="CALNXI010000607">
    <property type="protein sequence ID" value="CAH3030024.1"/>
    <property type="molecule type" value="Genomic_DNA"/>
</dbReference>
<accession>A0ABN8MJV6</accession>
<dbReference type="InterPro" id="IPR046965">
    <property type="entry name" value="Cyclin_A/B-like"/>
</dbReference>
<dbReference type="InterPro" id="IPR039361">
    <property type="entry name" value="Cyclin"/>
</dbReference>
<sequence length="273" mass="31614">SDQTQSKTFPEALLDKMMVENEWWKSQLAQEIHDVLREKEARLPPFTSSSPQIKLRRFLVDWLAVISEKIKCSHGVLHLAVYYMDYFMDKFDIQEPQLHLVALSCLLLAAKFEENEEKIPTISTLNGFVHNVFSVAEFNQMELLLLNFFCWNLDLPTPVNFMEFYLIHAISAQDCQSGRSIEDCSKPMAYTRKYVHYFLEIALQDHSFLTFPPSIITSAAVAASRLRLHLCPSWTPLLIKVTSYTWEQIAPCVNIMLRYEKLNLLPVSDVQCV</sequence>
<comment type="caution">
    <text evidence="7">The sequence shown here is derived from an EMBL/GenBank/DDBJ whole genome shotgun (WGS) entry which is preliminary data.</text>
</comment>
<dbReference type="Gene3D" id="1.10.472.10">
    <property type="entry name" value="Cyclin-like"/>
    <property type="match status" value="2"/>
</dbReference>
<keyword evidence="8" id="KW-1185">Reference proteome</keyword>
<evidence type="ECO:0000259" key="6">
    <source>
        <dbReference type="SMART" id="SM01332"/>
    </source>
</evidence>
<dbReference type="SMART" id="SM01332">
    <property type="entry name" value="Cyclin_C"/>
    <property type="match status" value="1"/>
</dbReference>
<name>A0ABN8MJV6_9CNID</name>
<feature type="domain" description="Cyclin C-terminal" evidence="6">
    <location>
        <begin position="156"/>
        <end position="273"/>
    </location>
</feature>
<dbReference type="Pfam" id="PF02984">
    <property type="entry name" value="Cyclin_C"/>
    <property type="match status" value="1"/>
</dbReference>
<feature type="domain" description="Cyclin-like" evidence="5">
    <location>
        <begin position="61"/>
        <end position="147"/>
    </location>
</feature>
<dbReference type="InterPro" id="IPR013763">
    <property type="entry name" value="Cyclin-like_dom"/>
</dbReference>
<feature type="domain" description="Cyclin-like" evidence="5">
    <location>
        <begin position="164"/>
        <end position="258"/>
    </location>
</feature>
<organism evidence="7 8">
    <name type="scientific">Porites evermanni</name>
    <dbReference type="NCBI Taxonomy" id="104178"/>
    <lineage>
        <taxon>Eukaryota</taxon>
        <taxon>Metazoa</taxon>
        <taxon>Cnidaria</taxon>
        <taxon>Anthozoa</taxon>
        <taxon>Hexacorallia</taxon>
        <taxon>Scleractinia</taxon>
        <taxon>Fungiina</taxon>
        <taxon>Poritidae</taxon>
        <taxon>Porites</taxon>
    </lineage>
</organism>
<keyword evidence="3" id="KW-0131">Cell cycle</keyword>
<comment type="similarity">
    <text evidence="4">Belongs to the cyclin family.</text>
</comment>
<evidence type="ECO:0000256" key="2">
    <source>
        <dbReference type="ARBA" id="ARBA00023127"/>
    </source>
</evidence>
<dbReference type="SUPFAM" id="SSF47954">
    <property type="entry name" value="Cyclin-like"/>
    <property type="match status" value="2"/>
</dbReference>
<protein>
    <recommendedName>
        <fullName evidence="9">Cyclin J</fullName>
    </recommendedName>
</protein>
<dbReference type="SMART" id="SM00385">
    <property type="entry name" value="CYCLIN"/>
    <property type="match status" value="2"/>
</dbReference>
<gene>
    <name evidence="7" type="ORF">PEVE_00037263</name>
</gene>
<dbReference type="Proteomes" id="UP001159427">
    <property type="component" value="Unassembled WGS sequence"/>
</dbReference>
<dbReference type="InterPro" id="IPR006671">
    <property type="entry name" value="Cyclin_N"/>
</dbReference>
<reference evidence="7 8" key="1">
    <citation type="submission" date="2022-05" db="EMBL/GenBank/DDBJ databases">
        <authorList>
            <consortium name="Genoscope - CEA"/>
            <person name="William W."/>
        </authorList>
    </citation>
    <scope>NUCLEOTIDE SEQUENCE [LARGE SCALE GENOMIC DNA]</scope>
</reference>
<evidence type="ECO:0008006" key="9">
    <source>
        <dbReference type="Google" id="ProtNLM"/>
    </source>
</evidence>
<dbReference type="InterPro" id="IPR004367">
    <property type="entry name" value="Cyclin_C-dom"/>
</dbReference>
<evidence type="ECO:0000256" key="1">
    <source>
        <dbReference type="ARBA" id="ARBA00022618"/>
    </source>
</evidence>
<proteinExistence type="inferred from homology"/>
<dbReference type="PIRSF" id="PIRSF001771">
    <property type="entry name" value="Cyclin_A_B_D_E"/>
    <property type="match status" value="1"/>
</dbReference>